<evidence type="ECO:0000313" key="2">
    <source>
        <dbReference type="EMBL" id="GAP90896.2"/>
    </source>
</evidence>
<dbReference type="Proteomes" id="UP000054516">
    <property type="component" value="Unassembled WGS sequence"/>
</dbReference>
<feature type="compositionally biased region" description="Basic residues" evidence="1">
    <location>
        <begin position="1"/>
        <end position="10"/>
    </location>
</feature>
<name>A0A1W2TQZ3_ROSNE</name>
<dbReference type="FunFam" id="3.10.129.10:FF:000103">
    <property type="entry name" value="WGS project CABT00000000 data, contig 2.1"/>
    <property type="match status" value="1"/>
</dbReference>
<dbReference type="OMA" id="IHYDRRY"/>
<organism evidence="2">
    <name type="scientific">Rosellinia necatrix</name>
    <name type="common">White root-rot fungus</name>
    <dbReference type="NCBI Taxonomy" id="77044"/>
    <lineage>
        <taxon>Eukaryota</taxon>
        <taxon>Fungi</taxon>
        <taxon>Dikarya</taxon>
        <taxon>Ascomycota</taxon>
        <taxon>Pezizomycotina</taxon>
        <taxon>Sordariomycetes</taxon>
        <taxon>Xylariomycetidae</taxon>
        <taxon>Xylariales</taxon>
        <taxon>Xylariaceae</taxon>
        <taxon>Rosellinia</taxon>
    </lineage>
</organism>
<dbReference type="InterPro" id="IPR029069">
    <property type="entry name" value="HotDog_dom_sf"/>
</dbReference>
<dbReference type="SUPFAM" id="SSF54637">
    <property type="entry name" value="Thioesterase/thiol ester dehydrase-isomerase"/>
    <property type="match status" value="1"/>
</dbReference>
<evidence type="ECO:0000256" key="1">
    <source>
        <dbReference type="SAM" id="MobiDB-lite"/>
    </source>
</evidence>
<reference evidence="2" key="1">
    <citation type="submission" date="2016-03" db="EMBL/GenBank/DDBJ databases">
        <title>Draft genome sequence of Rosellinia necatrix.</title>
        <authorList>
            <person name="Kanematsu S."/>
        </authorList>
    </citation>
    <scope>NUCLEOTIDE SEQUENCE [LARGE SCALE GENOMIC DNA]</scope>
    <source>
        <strain evidence="2">W97</strain>
    </source>
</reference>
<feature type="compositionally biased region" description="Low complexity" evidence="1">
    <location>
        <begin position="11"/>
        <end position="28"/>
    </location>
</feature>
<proteinExistence type="predicted"/>
<dbReference type="PANTHER" id="PTHR28152">
    <property type="entry name" value="HYDROXYACYL-THIOESTER DEHYDRATASE TYPE 2, MITOCHONDRIAL"/>
    <property type="match status" value="1"/>
</dbReference>
<dbReference type="GO" id="GO:0019171">
    <property type="term" value="F:(3R)-hydroxyacyl-[acyl-carrier-protein] dehydratase activity"/>
    <property type="evidence" value="ECO:0007669"/>
    <property type="project" value="TreeGrafter"/>
</dbReference>
<dbReference type="Gene3D" id="3.10.129.10">
    <property type="entry name" value="Hotdog Thioesterase"/>
    <property type="match status" value="1"/>
</dbReference>
<dbReference type="GO" id="GO:0005739">
    <property type="term" value="C:mitochondrion"/>
    <property type="evidence" value="ECO:0007669"/>
    <property type="project" value="TreeGrafter"/>
</dbReference>
<dbReference type="OrthoDB" id="3257538at2759"/>
<evidence type="ECO:0000313" key="3">
    <source>
        <dbReference type="Proteomes" id="UP000054516"/>
    </source>
</evidence>
<dbReference type="PANTHER" id="PTHR28152:SF2">
    <property type="entry name" value="N-TERMINAL OF MAOC-LIKE DEHYDRATASE DOMAIN-CONTAINING PROTEIN"/>
    <property type="match status" value="1"/>
</dbReference>
<dbReference type="EMBL" id="DF977496">
    <property type="protein sequence ID" value="GAP90896.2"/>
    <property type="molecule type" value="Genomic_DNA"/>
</dbReference>
<protein>
    <submittedName>
        <fullName evidence="2">Putative mesaconyl-c4 hydratase</fullName>
    </submittedName>
</protein>
<dbReference type="STRING" id="77044.A0A1W2TQZ3"/>
<sequence>MTYRGSRRHQSTISTSTTTPTTTTTTTTDTDRSAEEAASWLLSRFEGKTLTARQVLDGNQLQKLSLTLGRRSLHPGAEPDITTRAPPAGTPIPPGYHLAYFTPSGVEAELGADGSDGAFNAPPPFTRRMWAGGRMRWAEAEGEGAGAALRVGDEVEERTTLRSAVAKVGRDGAAMVLVGAVKEFWGPGGLAVVDERSWIFRPKATSASPAAELRLRDAVVTGPSTVKDILSQEGSYPRRQFRWSPTGLFRFSALTFNGHKIHYDPTWTASVEGHPACVVHGPLNLINMLDYWRDHCGVGGLRVKEINYRAVAPLYAGDTYEISAEGPTAVEGTDGNLGWDVVVTKDGRTHMKGHILGM</sequence>
<accession>A0A1W2TQZ3</accession>
<feature type="region of interest" description="Disordered" evidence="1">
    <location>
        <begin position="1"/>
        <end position="34"/>
    </location>
</feature>
<keyword evidence="3" id="KW-1185">Reference proteome</keyword>
<dbReference type="AlphaFoldDB" id="A0A1W2TQZ3"/>
<feature type="region of interest" description="Disordered" evidence="1">
    <location>
        <begin position="70"/>
        <end position="89"/>
    </location>
</feature>
<gene>
    <name evidence="2" type="ORF">SAMD00023353_5100110</name>
</gene>
<dbReference type="InterPro" id="IPR052741">
    <property type="entry name" value="Mitochondrial_HTD2"/>
</dbReference>